<dbReference type="SMART" id="SM00344">
    <property type="entry name" value="HTH_ASNC"/>
    <property type="match status" value="1"/>
</dbReference>
<dbReference type="Pfam" id="PF01037">
    <property type="entry name" value="AsnC_trans_reg"/>
    <property type="match status" value="1"/>
</dbReference>
<dbReference type="EMBL" id="DVIR01000057">
    <property type="protein sequence ID" value="HIS25011.1"/>
    <property type="molecule type" value="Genomic_DNA"/>
</dbReference>
<dbReference type="Proteomes" id="UP000823982">
    <property type="component" value="Unassembled WGS sequence"/>
</dbReference>
<sequence length="157" mass="17143">MDRLIKLLKTNARLSDKELAAMLGVTEKDVADKIAQLEKSGVIKGYTAIIDEELTDNDGIAAYIELSVTPKAQVGYDDIARLIASYPEVESLSLMSGGYDLAVTLRCKNIKDASLFVAQRLAAIDGVIATSTHFFLQKYKENGIMLVDAVPDERGME</sequence>
<keyword evidence="2" id="KW-0238">DNA-binding</keyword>
<accession>A0A9D1EP40</accession>
<proteinExistence type="predicted"/>
<dbReference type="InterPro" id="IPR000485">
    <property type="entry name" value="AsnC-type_HTH_dom"/>
</dbReference>
<dbReference type="PANTHER" id="PTHR43413:SF7">
    <property type="entry name" value="HTH-TYPE TRANSCRIPTIONAL REGULATOR PTR2"/>
    <property type="match status" value="1"/>
</dbReference>
<reference evidence="5" key="2">
    <citation type="journal article" date="2021" name="PeerJ">
        <title>Extensive microbial diversity within the chicken gut microbiome revealed by metagenomics and culture.</title>
        <authorList>
            <person name="Gilroy R."/>
            <person name="Ravi A."/>
            <person name="Getino M."/>
            <person name="Pursley I."/>
            <person name="Horton D.L."/>
            <person name="Alikhan N.F."/>
            <person name="Baker D."/>
            <person name="Gharbi K."/>
            <person name="Hall N."/>
            <person name="Watson M."/>
            <person name="Adriaenssens E.M."/>
            <person name="Foster-Nyarko E."/>
            <person name="Jarju S."/>
            <person name="Secka A."/>
            <person name="Antonio M."/>
            <person name="Oren A."/>
            <person name="Chaudhuri R.R."/>
            <person name="La Ragione R."/>
            <person name="Hildebrand F."/>
            <person name="Pallen M.J."/>
        </authorList>
    </citation>
    <scope>NUCLEOTIDE SEQUENCE</scope>
    <source>
        <strain evidence="5">CHK157-1446</strain>
    </source>
</reference>
<dbReference type="AlphaFoldDB" id="A0A9D1EP40"/>
<organism evidence="5 6">
    <name type="scientific">Candidatus Faeciplasma gallinarum</name>
    <dbReference type="NCBI Taxonomy" id="2840799"/>
    <lineage>
        <taxon>Bacteria</taxon>
        <taxon>Bacillati</taxon>
        <taxon>Bacillota</taxon>
        <taxon>Clostridia</taxon>
        <taxon>Eubacteriales</taxon>
        <taxon>Oscillospiraceae</taxon>
        <taxon>Oscillospiraceae incertae sedis</taxon>
        <taxon>Candidatus Faeciplasma</taxon>
    </lineage>
</organism>
<gene>
    <name evidence="5" type="ORF">IAD01_06385</name>
</gene>
<dbReference type="PROSITE" id="PS50956">
    <property type="entry name" value="HTH_ASNC_2"/>
    <property type="match status" value="1"/>
</dbReference>
<dbReference type="PRINTS" id="PR00033">
    <property type="entry name" value="HTHASNC"/>
</dbReference>
<comment type="caution">
    <text evidence="5">The sequence shown here is derived from an EMBL/GenBank/DDBJ whole genome shotgun (WGS) entry which is preliminary data.</text>
</comment>
<dbReference type="GO" id="GO:0043565">
    <property type="term" value="F:sequence-specific DNA binding"/>
    <property type="evidence" value="ECO:0007669"/>
    <property type="project" value="InterPro"/>
</dbReference>
<evidence type="ECO:0000256" key="3">
    <source>
        <dbReference type="ARBA" id="ARBA00023163"/>
    </source>
</evidence>
<dbReference type="Gene3D" id="1.10.10.10">
    <property type="entry name" value="Winged helix-like DNA-binding domain superfamily/Winged helix DNA-binding domain"/>
    <property type="match status" value="1"/>
</dbReference>
<dbReference type="InterPro" id="IPR050684">
    <property type="entry name" value="HTH-Siroheme_Decarb"/>
</dbReference>
<dbReference type="SUPFAM" id="SSF46785">
    <property type="entry name" value="Winged helix' DNA-binding domain"/>
    <property type="match status" value="1"/>
</dbReference>
<evidence type="ECO:0000256" key="1">
    <source>
        <dbReference type="ARBA" id="ARBA00023015"/>
    </source>
</evidence>
<dbReference type="InterPro" id="IPR019888">
    <property type="entry name" value="Tscrpt_reg_AsnC-like"/>
</dbReference>
<reference evidence="5" key="1">
    <citation type="submission" date="2020-10" db="EMBL/GenBank/DDBJ databases">
        <authorList>
            <person name="Gilroy R."/>
        </authorList>
    </citation>
    <scope>NUCLEOTIDE SEQUENCE</scope>
    <source>
        <strain evidence="5">CHK157-1446</strain>
    </source>
</reference>
<dbReference type="InterPro" id="IPR036390">
    <property type="entry name" value="WH_DNA-bd_sf"/>
</dbReference>
<name>A0A9D1EP40_9FIRM</name>
<evidence type="ECO:0000313" key="5">
    <source>
        <dbReference type="EMBL" id="HIS25011.1"/>
    </source>
</evidence>
<dbReference type="Pfam" id="PF13412">
    <property type="entry name" value="HTH_24"/>
    <property type="match status" value="1"/>
</dbReference>
<protein>
    <submittedName>
        <fullName evidence="5">Lrp/AsnC family transcriptional regulator</fullName>
    </submittedName>
</protein>
<dbReference type="SUPFAM" id="SSF54909">
    <property type="entry name" value="Dimeric alpha+beta barrel"/>
    <property type="match status" value="1"/>
</dbReference>
<keyword evidence="1" id="KW-0805">Transcription regulation</keyword>
<evidence type="ECO:0000259" key="4">
    <source>
        <dbReference type="PROSITE" id="PS50956"/>
    </source>
</evidence>
<keyword evidence="3" id="KW-0804">Transcription</keyword>
<evidence type="ECO:0000313" key="6">
    <source>
        <dbReference type="Proteomes" id="UP000823982"/>
    </source>
</evidence>
<evidence type="ECO:0000256" key="2">
    <source>
        <dbReference type="ARBA" id="ARBA00023125"/>
    </source>
</evidence>
<dbReference type="InterPro" id="IPR019887">
    <property type="entry name" value="Tscrpt_reg_AsnC/Lrp_C"/>
</dbReference>
<dbReference type="Gene3D" id="3.30.70.920">
    <property type="match status" value="1"/>
</dbReference>
<dbReference type="InterPro" id="IPR011008">
    <property type="entry name" value="Dimeric_a/b-barrel"/>
</dbReference>
<dbReference type="InterPro" id="IPR036388">
    <property type="entry name" value="WH-like_DNA-bd_sf"/>
</dbReference>
<dbReference type="PANTHER" id="PTHR43413">
    <property type="entry name" value="TRANSCRIPTIONAL REGULATOR, ASNC FAMILY"/>
    <property type="match status" value="1"/>
</dbReference>
<feature type="domain" description="HTH asnC-type" evidence="4">
    <location>
        <begin position="1"/>
        <end position="77"/>
    </location>
</feature>